<dbReference type="GO" id="GO:0030234">
    <property type="term" value="F:enzyme regulator activity"/>
    <property type="evidence" value="ECO:0007669"/>
    <property type="project" value="InterPro"/>
</dbReference>
<dbReference type="Proteomes" id="UP000480246">
    <property type="component" value="Unassembled WGS sequence"/>
</dbReference>
<reference evidence="1 2" key="1">
    <citation type="submission" date="2019-10" db="EMBL/GenBank/DDBJ databases">
        <title>Gracilibacillus sp. nov. isolated from rice seeds.</title>
        <authorList>
            <person name="He S."/>
        </authorList>
    </citation>
    <scope>NUCLEOTIDE SEQUENCE [LARGE SCALE GENOMIC DNA]</scope>
    <source>
        <strain evidence="1 2">TD8</strain>
    </source>
</reference>
<dbReference type="GO" id="GO:0006808">
    <property type="term" value="P:regulation of nitrogen utilization"/>
    <property type="evidence" value="ECO:0007669"/>
    <property type="project" value="InterPro"/>
</dbReference>
<dbReference type="EMBL" id="WEID01000075">
    <property type="protein sequence ID" value="KAB8129525.1"/>
    <property type="molecule type" value="Genomic_DNA"/>
</dbReference>
<dbReference type="Gene3D" id="3.30.70.120">
    <property type="match status" value="2"/>
</dbReference>
<dbReference type="SUPFAM" id="SSF54913">
    <property type="entry name" value="GlnB-like"/>
    <property type="match status" value="2"/>
</dbReference>
<comment type="caution">
    <text evidence="1">The sequence shown here is derived from an EMBL/GenBank/DDBJ whole genome shotgun (WGS) entry which is preliminary data.</text>
</comment>
<dbReference type="InterPro" id="IPR011322">
    <property type="entry name" value="N-reg_PII-like_a/b"/>
</dbReference>
<evidence type="ECO:0000313" key="1">
    <source>
        <dbReference type="EMBL" id="KAB8129525.1"/>
    </source>
</evidence>
<protein>
    <submittedName>
        <fullName evidence="1">P-II family nitrogen regulator</fullName>
    </submittedName>
</protein>
<dbReference type="OrthoDB" id="9803021at2"/>
<accession>A0A7C8KNX8</accession>
<evidence type="ECO:0000313" key="2">
    <source>
        <dbReference type="Proteomes" id="UP000480246"/>
    </source>
</evidence>
<name>A0A7C8KNX8_9BACI</name>
<dbReference type="PROSITE" id="PS51343">
    <property type="entry name" value="PII_GLNB_DOM"/>
    <property type="match status" value="1"/>
</dbReference>
<dbReference type="SMART" id="SM00938">
    <property type="entry name" value="P-II"/>
    <property type="match status" value="1"/>
</dbReference>
<dbReference type="AlphaFoldDB" id="A0A7C8KNX8"/>
<dbReference type="InterPro" id="IPR002187">
    <property type="entry name" value="N-reg_PII"/>
</dbReference>
<keyword evidence="2" id="KW-1185">Reference proteome</keyword>
<gene>
    <name evidence="1" type="ORF">F9U64_15010</name>
</gene>
<organism evidence="1 2">
    <name type="scientific">Gracilibacillus oryzae</name>
    <dbReference type="NCBI Taxonomy" id="1672701"/>
    <lineage>
        <taxon>Bacteria</taxon>
        <taxon>Bacillati</taxon>
        <taxon>Bacillota</taxon>
        <taxon>Bacilli</taxon>
        <taxon>Bacillales</taxon>
        <taxon>Bacillaceae</taxon>
        <taxon>Gracilibacillus</taxon>
    </lineage>
</organism>
<dbReference type="InterPro" id="IPR015867">
    <property type="entry name" value="N-reg_PII/ATP_PRibTrfase_C"/>
</dbReference>
<sequence length="221" mass="24055">MQRSSDIPHFSLIYVIVKFGLGSKVLKEAKKCGISGGTLMLGKGTVHNKILNLLAISDVRKEVVLMIANNKKTVTALEHLNKVFNFSKPNHGIAFTTAVTDLIGSRSCTIDDQIESEEGETLYQNIMVIVDKGNAEEVMEAAKAAGSKGGTIINARGSGIHETSKLFSMNIEPEKEIVMILSDVKATTAIVEKIREDLKIDEPGNGIIFVQEVSKTYGIYE</sequence>
<dbReference type="RefSeq" id="WP_153405301.1">
    <property type="nucleotide sequence ID" value="NZ_ML762436.1"/>
</dbReference>
<proteinExistence type="predicted"/>
<dbReference type="Pfam" id="PF00543">
    <property type="entry name" value="P-II"/>
    <property type="match status" value="1"/>
</dbReference>